<dbReference type="InterPro" id="IPR000090">
    <property type="entry name" value="Flg_Motor_Flig"/>
</dbReference>
<keyword evidence="9" id="KW-0975">Bacterial flagellum</keyword>
<dbReference type="EMBL" id="JBFOCI010000001">
    <property type="protein sequence ID" value="MEW9804489.1"/>
    <property type="molecule type" value="Genomic_DNA"/>
</dbReference>
<dbReference type="InterPro" id="IPR028263">
    <property type="entry name" value="FliG_N"/>
</dbReference>
<feature type="domain" description="Flagellar motor switch protein FliG N-terminal" evidence="13">
    <location>
        <begin position="7"/>
        <end position="96"/>
    </location>
</feature>
<evidence type="ECO:0000256" key="1">
    <source>
        <dbReference type="ARBA" id="ARBA00004117"/>
    </source>
</evidence>
<evidence type="ECO:0000256" key="3">
    <source>
        <dbReference type="ARBA" id="ARBA00010299"/>
    </source>
</evidence>
<evidence type="ECO:0000256" key="8">
    <source>
        <dbReference type="ARBA" id="ARBA00023136"/>
    </source>
</evidence>
<evidence type="ECO:0000256" key="7">
    <source>
        <dbReference type="ARBA" id="ARBA00022779"/>
    </source>
</evidence>
<evidence type="ECO:0000313" key="15">
    <source>
        <dbReference type="Proteomes" id="UP001556196"/>
    </source>
</evidence>
<reference evidence="14 15" key="1">
    <citation type="submission" date="2024-06" db="EMBL/GenBank/DDBJ databases">
        <authorList>
            <person name="Tuo L."/>
        </authorList>
    </citation>
    <scope>NUCLEOTIDE SEQUENCE [LARGE SCALE GENOMIC DNA]</scope>
    <source>
        <strain evidence="14 15">ZMM04-5</strain>
    </source>
</reference>
<evidence type="ECO:0000256" key="10">
    <source>
        <dbReference type="ARBA" id="ARBA00025598"/>
    </source>
</evidence>
<sequence length="337" mass="36239">MSTAEAMTRTQKAAAILVAMGKPSASKLLKFFKQEELKALVEGARLLRTINQADLEKIVAEFEAEFTEGAGLMDSGDRMDTIINESLTPEEVSALMGVDQPVEEERGPPPVWPEVETADPARLAAFLGEEHPQTAALVLSKLSPGAAANALLVLDKPVRNEIVKRMMSMAVIPEIATGIIEDQIRARLLAESATRDTSAGQIRVASVLNEMDKDKLDEVMQDLEQSGTPDMQALRSRLFAFEDIVQLTQKARVALFDSISTELVTLALRNATPALTEAVLSSIGARARRMIESELGQGSDSVGAQDIVRARKSIAAAAIRMAREGAFELPSAQSSAA</sequence>
<dbReference type="Pfam" id="PF01706">
    <property type="entry name" value="FliG_C"/>
    <property type="match status" value="1"/>
</dbReference>
<dbReference type="Gene3D" id="1.10.220.30">
    <property type="match status" value="3"/>
</dbReference>
<dbReference type="Pfam" id="PF14842">
    <property type="entry name" value="FliG_N"/>
    <property type="match status" value="1"/>
</dbReference>
<organism evidence="14 15">
    <name type="scientific">Mesorhizobium marinum</name>
    <dbReference type="NCBI Taxonomy" id="3228790"/>
    <lineage>
        <taxon>Bacteria</taxon>
        <taxon>Pseudomonadati</taxon>
        <taxon>Pseudomonadota</taxon>
        <taxon>Alphaproteobacteria</taxon>
        <taxon>Hyphomicrobiales</taxon>
        <taxon>Phyllobacteriaceae</taxon>
        <taxon>Mesorhizobium</taxon>
    </lineage>
</organism>
<evidence type="ECO:0000256" key="2">
    <source>
        <dbReference type="ARBA" id="ARBA00004413"/>
    </source>
</evidence>
<evidence type="ECO:0000259" key="12">
    <source>
        <dbReference type="Pfam" id="PF14841"/>
    </source>
</evidence>
<feature type="domain" description="Flagellar motor switch protein FliG middle" evidence="12">
    <location>
        <begin position="120"/>
        <end position="191"/>
    </location>
</feature>
<evidence type="ECO:0000256" key="9">
    <source>
        <dbReference type="ARBA" id="ARBA00023143"/>
    </source>
</evidence>
<evidence type="ECO:0000259" key="11">
    <source>
        <dbReference type="Pfam" id="PF01706"/>
    </source>
</evidence>
<evidence type="ECO:0000256" key="6">
    <source>
        <dbReference type="ARBA" id="ARBA00022500"/>
    </source>
</evidence>
<dbReference type="InterPro" id="IPR023087">
    <property type="entry name" value="Flg_Motor_Flig_C"/>
</dbReference>
<name>A0ABV3QTW9_9HYPH</name>
<comment type="caution">
    <text evidence="14">The sequence shown here is derived from an EMBL/GenBank/DDBJ whole genome shotgun (WGS) entry which is preliminary data.</text>
</comment>
<gene>
    <name evidence="14" type="ORF">ABUE31_00635</name>
</gene>
<comment type="subcellular location">
    <subcellularLocation>
        <location evidence="1">Bacterial flagellum basal body</location>
    </subcellularLocation>
    <subcellularLocation>
        <location evidence="2">Cell membrane</location>
        <topology evidence="2">Peripheral membrane protein</topology>
        <orientation evidence="2">Cytoplasmic side</orientation>
    </subcellularLocation>
</comment>
<dbReference type="PANTHER" id="PTHR30534:SF0">
    <property type="entry name" value="FLAGELLAR MOTOR SWITCH PROTEIN FLIG"/>
    <property type="match status" value="1"/>
</dbReference>
<keyword evidence="5" id="KW-1003">Cell membrane</keyword>
<dbReference type="Pfam" id="PF14841">
    <property type="entry name" value="FliG_M"/>
    <property type="match status" value="1"/>
</dbReference>
<dbReference type="RefSeq" id="WP_367721542.1">
    <property type="nucleotide sequence ID" value="NZ_JBFOCI010000001.1"/>
</dbReference>
<feature type="domain" description="Flagellar motor switch protein FliG C-terminal" evidence="11">
    <location>
        <begin position="223"/>
        <end position="329"/>
    </location>
</feature>
<proteinExistence type="inferred from homology"/>
<dbReference type="Proteomes" id="UP001556196">
    <property type="component" value="Unassembled WGS sequence"/>
</dbReference>
<dbReference type="InterPro" id="IPR032779">
    <property type="entry name" value="FliG_M"/>
</dbReference>
<keyword evidence="15" id="KW-1185">Reference proteome</keyword>
<dbReference type="SUPFAM" id="SSF48029">
    <property type="entry name" value="FliG"/>
    <property type="match status" value="2"/>
</dbReference>
<dbReference type="PANTHER" id="PTHR30534">
    <property type="entry name" value="FLAGELLAR MOTOR SWITCH PROTEIN FLIG"/>
    <property type="match status" value="1"/>
</dbReference>
<accession>A0ABV3QTW9</accession>
<evidence type="ECO:0000313" key="14">
    <source>
        <dbReference type="EMBL" id="MEW9804489.1"/>
    </source>
</evidence>
<dbReference type="InterPro" id="IPR011002">
    <property type="entry name" value="FliG_a-hlx"/>
</dbReference>
<keyword evidence="7" id="KW-0283">Flagellar rotation</keyword>
<comment type="similarity">
    <text evidence="3">Belongs to the FliG family.</text>
</comment>
<protein>
    <recommendedName>
        <fullName evidence="4">Flagellar motor switch protein FliG</fullName>
    </recommendedName>
</protein>
<evidence type="ECO:0000256" key="5">
    <source>
        <dbReference type="ARBA" id="ARBA00022475"/>
    </source>
</evidence>
<evidence type="ECO:0000259" key="13">
    <source>
        <dbReference type="Pfam" id="PF14842"/>
    </source>
</evidence>
<keyword evidence="6" id="KW-0145">Chemotaxis</keyword>
<keyword evidence="8" id="KW-0472">Membrane</keyword>
<comment type="function">
    <text evidence="10">FliG is one of three proteins (FliG, FliN, FliM) that forms the rotor-mounted switch complex (C ring), located at the base of the basal body. This complex interacts with the CheY and CheZ chemotaxis proteins, in addition to contacting components of the motor that determine the direction of flagellar rotation.</text>
</comment>
<dbReference type="PRINTS" id="PR00954">
    <property type="entry name" value="FLGMOTORFLIG"/>
</dbReference>
<evidence type="ECO:0000256" key="4">
    <source>
        <dbReference type="ARBA" id="ARBA00021870"/>
    </source>
</evidence>